<accession>A0A2J6QJZ8</accession>
<name>A0A2J6QJZ8_9HELO</name>
<keyword evidence="3" id="KW-1185">Reference proteome</keyword>
<dbReference type="EMBL" id="KZ613467">
    <property type="protein sequence ID" value="PMD26588.1"/>
    <property type="molecule type" value="Genomic_DNA"/>
</dbReference>
<protein>
    <submittedName>
        <fullName evidence="2">Uncharacterized protein</fullName>
    </submittedName>
</protein>
<reference evidence="2 3" key="1">
    <citation type="submission" date="2016-05" db="EMBL/GenBank/DDBJ databases">
        <title>A degradative enzymes factory behind the ericoid mycorrhizal symbiosis.</title>
        <authorList>
            <consortium name="DOE Joint Genome Institute"/>
            <person name="Martino E."/>
            <person name="Morin E."/>
            <person name="Grelet G."/>
            <person name="Kuo A."/>
            <person name="Kohler A."/>
            <person name="Daghino S."/>
            <person name="Barry K."/>
            <person name="Choi C."/>
            <person name="Cichocki N."/>
            <person name="Clum A."/>
            <person name="Copeland A."/>
            <person name="Hainaut M."/>
            <person name="Haridas S."/>
            <person name="Labutti K."/>
            <person name="Lindquist E."/>
            <person name="Lipzen A."/>
            <person name="Khouja H.-R."/>
            <person name="Murat C."/>
            <person name="Ohm R."/>
            <person name="Olson A."/>
            <person name="Spatafora J."/>
            <person name="Veneault-Fourrey C."/>
            <person name="Henrissat B."/>
            <person name="Grigoriev I."/>
            <person name="Martin F."/>
            <person name="Perotto S."/>
        </authorList>
    </citation>
    <scope>NUCLEOTIDE SEQUENCE [LARGE SCALE GENOMIC DNA]</scope>
    <source>
        <strain evidence="2 3">UAMH 7357</strain>
    </source>
</reference>
<organism evidence="2 3">
    <name type="scientific">Hyaloscypha hepaticicola</name>
    <dbReference type="NCBI Taxonomy" id="2082293"/>
    <lineage>
        <taxon>Eukaryota</taxon>
        <taxon>Fungi</taxon>
        <taxon>Dikarya</taxon>
        <taxon>Ascomycota</taxon>
        <taxon>Pezizomycotina</taxon>
        <taxon>Leotiomycetes</taxon>
        <taxon>Helotiales</taxon>
        <taxon>Hyaloscyphaceae</taxon>
        <taxon>Hyaloscypha</taxon>
    </lineage>
</organism>
<evidence type="ECO:0000313" key="2">
    <source>
        <dbReference type="EMBL" id="PMD26588.1"/>
    </source>
</evidence>
<evidence type="ECO:0000256" key="1">
    <source>
        <dbReference type="SAM" id="MobiDB-lite"/>
    </source>
</evidence>
<sequence>MAAIKNGPSWILIPRSLSADMAADFRSLSNPKESKAPHAPGLQARRGQGGREKARRVGSGCKRRHSLDQSDGRPLGIAPLSFVIHQDPFPPTLSHSGQAEPRDTAKAKVRARPRRWASMGSTLLKPLSPIGHRVRGCMIEAGAKFVSAAHPLPATPIGVASCSNGELPPETVIVSPK</sequence>
<feature type="region of interest" description="Disordered" evidence="1">
    <location>
        <begin position="90"/>
        <end position="113"/>
    </location>
</feature>
<dbReference type="AlphaFoldDB" id="A0A2J6QJZ8"/>
<feature type="region of interest" description="Disordered" evidence="1">
    <location>
        <begin position="28"/>
        <end position="72"/>
    </location>
</feature>
<dbReference type="Proteomes" id="UP000235672">
    <property type="component" value="Unassembled WGS sequence"/>
</dbReference>
<gene>
    <name evidence="2" type="ORF">NA56DRAFT_697808</name>
</gene>
<feature type="compositionally biased region" description="Basic residues" evidence="1">
    <location>
        <begin position="53"/>
        <end position="65"/>
    </location>
</feature>
<evidence type="ECO:0000313" key="3">
    <source>
        <dbReference type="Proteomes" id="UP000235672"/>
    </source>
</evidence>
<proteinExistence type="predicted"/>